<evidence type="ECO:0000313" key="2">
    <source>
        <dbReference type="Proteomes" id="UP000521872"/>
    </source>
</evidence>
<dbReference type="AlphaFoldDB" id="A0A8H4VTR6"/>
<gene>
    <name evidence="1" type="ORF">D9613_009454</name>
</gene>
<dbReference type="Proteomes" id="UP000521872">
    <property type="component" value="Unassembled WGS sequence"/>
</dbReference>
<sequence>MPSMQYLCSAIRPSSLGRIMEPFRRERHTRHKAGDDMWWHTLTQVDPSTQRHTPITFGLVSITLSKISVSDALNLIKLSPRLVSCTFRLTHGYLIPPDFTQQTKEYIIHENLRHLCIYITESLCTVFFAEITLPCLVKLHYVAEHLTARTRDNTVQVIPGEGRDFIAFFQRSAFPLKQLTLDSVAFPYGFVSSLLREVPSITQLCLKHSSSLLPLFTLLLVEISESAGKQESIPDVSSPIILPLLQSISFTVDKFIFPFYRVPSVFGPLAHFNSPYRRPLRSFTVNTSAKHPQPPISPDIIVRLLELREAGANIQLNGFGSDPLILDQEETL</sequence>
<dbReference type="EMBL" id="JAACJL010000002">
    <property type="protein sequence ID" value="KAF4622436.1"/>
    <property type="molecule type" value="Genomic_DNA"/>
</dbReference>
<keyword evidence="2" id="KW-1185">Reference proteome</keyword>
<organism evidence="1 2">
    <name type="scientific">Agrocybe pediades</name>
    <dbReference type="NCBI Taxonomy" id="84607"/>
    <lineage>
        <taxon>Eukaryota</taxon>
        <taxon>Fungi</taxon>
        <taxon>Dikarya</taxon>
        <taxon>Basidiomycota</taxon>
        <taxon>Agaricomycotina</taxon>
        <taxon>Agaricomycetes</taxon>
        <taxon>Agaricomycetidae</taxon>
        <taxon>Agaricales</taxon>
        <taxon>Agaricineae</taxon>
        <taxon>Strophariaceae</taxon>
        <taxon>Agrocybe</taxon>
    </lineage>
</organism>
<accession>A0A8H4VTR6</accession>
<name>A0A8H4VTR6_9AGAR</name>
<protein>
    <submittedName>
        <fullName evidence="1">Uncharacterized protein</fullName>
    </submittedName>
</protein>
<comment type="caution">
    <text evidence="1">The sequence shown here is derived from an EMBL/GenBank/DDBJ whole genome shotgun (WGS) entry which is preliminary data.</text>
</comment>
<proteinExistence type="predicted"/>
<reference evidence="1 2" key="1">
    <citation type="submission" date="2019-12" db="EMBL/GenBank/DDBJ databases">
        <authorList>
            <person name="Floudas D."/>
            <person name="Bentzer J."/>
            <person name="Ahren D."/>
            <person name="Johansson T."/>
            <person name="Persson P."/>
            <person name="Tunlid A."/>
        </authorList>
    </citation>
    <scope>NUCLEOTIDE SEQUENCE [LARGE SCALE GENOMIC DNA]</scope>
    <source>
        <strain evidence="1 2">CBS 102.39</strain>
    </source>
</reference>
<evidence type="ECO:0000313" key="1">
    <source>
        <dbReference type="EMBL" id="KAF4622436.1"/>
    </source>
</evidence>